<evidence type="ECO:0000256" key="1">
    <source>
        <dbReference type="ARBA" id="ARBA00022741"/>
    </source>
</evidence>
<organism evidence="8 9">
    <name type="scientific">Candidatus Marinarcus aquaticus</name>
    <dbReference type="NCBI Taxonomy" id="2044504"/>
    <lineage>
        <taxon>Bacteria</taxon>
        <taxon>Pseudomonadati</taxon>
        <taxon>Campylobacterota</taxon>
        <taxon>Epsilonproteobacteria</taxon>
        <taxon>Campylobacterales</taxon>
        <taxon>Arcobacteraceae</taxon>
        <taxon>Candidatus Marinarcus</taxon>
    </lineage>
</organism>
<dbReference type="Gene3D" id="3.40.50.300">
    <property type="entry name" value="P-loop containing nucleotide triphosphate hydrolases"/>
    <property type="match status" value="2"/>
</dbReference>
<dbReference type="RefSeq" id="WP_128996562.1">
    <property type="nucleotide sequence ID" value="NZ_PDKN01000006.1"/>
</dbReference>
<evidence type="ECO:0000256" key="6">
    <source>
        <dbReference type="ARBA" id="ARBA00023235"/>
    </source>
</evidence>
<dbReference type="GO" id="GO:0016787">
    <property type="term" value="F:hydrolase activity"/>
    <property type="evidence" value="ECO:0007669"/>
    <property type="project" value="UniProtKB-KW"/>
</dbReference>
<dbReference type="InterPro" id="IPR027417">
    <property type="entry name" value="P-loop_NTPase"/>
</dbReference>
<keyword evidence="1" id="KW-0547">Nucleotide-binding</keyword>
<gene>
    <name evidence="8" type="ORF">CRV04_09245</name>
</gene>
<dbReference type="GO" id="GO:0003677">
    <property type="term" value="F:DNA binding"/>
    <property type="evidence" value="ECO:0007669"/>
    <property type="project" value="UniProtKB-KW"/>
</dbReference>
<keyword evidence="9" id="KW-1185">Reference proteome</keyword>
<evidence type="ECO:0000256" key="5">
    <source>
        <dbReference type="ARBA" id="ARBA00023125"/>
    </source>
</evidence>
<accession>A0A4Q0XNH2</accession>
<dbReference type="GO" id="GO:0005524">
    <property type="term" value="F:ATP binding"/>
    <property type="evidence" value="ECO:0007669"/>
    <property type="project" value="UniProtKB-KW"/>
</dbReference>
<dbReference type="Pfam" id="PF05872">
    <property type="entry name" value="HerA_C"/>
    <property type="match status" value="1"/>
</dbReference>
<sequence>MNKHIFTNEKFVGYISKVTPSFSNIHFPTPKLLKKFWHYDDELSGGIVGNYIVIEGENYGFLGKLQEVSLPEKEQNFLGEHAFYDSSFHPQGKVELLLSFNYYSTKIDKGLDKYPAVGSKVYLCSAELIKTLFVNDVAENNVSFDIAKLTNTLETDLPLNPNQLFGRHCAVVGTTGGGKSYTISRILEEFLHLNQSKAILIDATGEYESFYELGNVKTVKFGANDEDTFFHYSRLRTMDLIALFRPSENTQKPKLLDAIKSLKLVKQLQENEDYDSSIYEKENQSKMEYYSHLGTYRTEIESDKSDFNISNLTHQIGCECIKHGDINNFGGNDGSAVANVRSLISRIEHIRGKLEYRNIFGFNKQLNNNNEFNQELEDFLDTTQTEKTLFIICLKDASFEKGLREILTNAIGNYLLDEARQYKFKEKPLVLFVDEAHQFLKKTITDDFFQDLELDAFDKIAKECRKHGLFLCISTQNPRDIPVGTLSQMGTFIVHRLINETDRLVIEKACSEGSRNSLSYLPALQSGEALLISIEMPMPIIVKIKEPTIKPTSLTPKLFS</sequence>
<keyword evidence="2" id="KW-0378">Hydrolase</keyword>
<dbReference type="SMART" id="SM00382">
    <property type="entry name" value="AAA"/>
    <property type="match status" value="1"/>
</dbReference>
<dbReference type="SUPFAM" id="SSF52540">
    <property type="entry name" value="P-loop containing nucleoside triphosphate hydrolases"/>
    <property type="match status" value="1"/>
</dbReference>
<dbReference type="EMBL" id="PDKN01000006">
    <property type="protein sequence ID" value="RXJ56221.1"/>
    <property type="molecule type" value="Genomic_DNA"/>
</dbReference>
<dbReference type="PANTHER" id="PTHR42957">
    <property type="entry name" value="HELICASE MJ1565-RELATED"/>
    <property type="match status" value="1"/>
</dbReference>
<evidence type="ECO:0000313" key="9">
    <source>
        <dbReference type="Proteomes" id="UP000290657"/>
    </source>
</evidence>
<protein>
    <recommendedName>
        <fullName evidence="7">AAA+ ATPase domain-containing protein</fullName>
    </recommendedName>
</protein>
<reference evidence="8 9" key="1">
    <citation type="submission" date="2017-10" db="EMBL/GenBank/DDBJ databases">
        <title>Genomics of the genus Arcobacter.</title>
        <authorList>
            <person name="Perez-Cataluna A."/>
            <person name="Figueras M.J."/>
        </authorList>
    </citation>
    <scope>NUCLEOTIDE SEQUENCE [LARGE SCALE GENOMIC DNA]</scope>
    <source>
        <strain evidence="8 9">CECT 8987</strain>
    </source>
</reference>
<name>A0A4Q0XNH2_9BACT</name>
<dbReference type="Proteomes" id="UP000290657">
    <property type="component" value="Unassembled WGS sequence"/>
</dbReference>
<keyword evidence="5" id="KW-0238">DNA-binding</keyword>
<dbReference type="InterPro" id="IPR003593">
    <property type="entry name" value="AAA+_ATPase"/>
</dbReference>
<dbReference type="InterPro" id="IPR033186">
    <property type="entry name" value="HerA_C"/>
</dbReference>
<evidence type="ECO:0000256" key="3">
    <source>
        <dbReference type="ARBA" id="ARBA00022806"/>
    </source>
</evidence>
<dbReference type="InterPro" id="IPR002789">
    <property type="entry name" value="HerA_central"/>
</dbReference>
<evidence type="ECO:0000256" key="4">
    <source>
        <dbReference type="ARBA" id="ARBA00022840"/>
    </source>
</evidence>
<evidence type="ECO:0000256" key="2">
    <source>
        <dbReference type="ARBA" id="ARBA00022801"/>
    </source>
</evidence>
<proteinExistence type="predicted"/>
<evidence type="ECO:0000313" key="8">
    <source>
        <dbReference type="EMBL" id="RXJ56221.1"/>
    </source>
</evidence>
<dbReference type="GO" id="GO:0004386">
    <property type="term" value="F:helicase activity"/>
    <property type="evidence" value="ECO:0007669"/>
    <property type="project" value="UniProtKB-KW"/>
</dbReference>
<dbReference type="InterPro" id="IPR008571">
    <property type="entry name" value="HerA-like"/>
</dbReference>
<dbReference type="OrthoDB" id="9806951at2"/>
<dbReference type="PANTHER" id="PTHR42957:SF1">
    <property type="entry name" value="HELICASE MJ1565-RELATED"/>
    <property type="match status" value="1"/>
</dbReference>
<comment type="caution">
    <text evidence="8">The sequence shown here is derived from an EMBL/GenBank/DDBJ whole genome shotgun (WGS) entry which is preliminary data.</text>
</comment>
<dbReference type="Pfam" id="PF01935">
    <property type="entry name" value="DUF87"/>
    <property type="match status" value="1"/>
</dbReference>
<keyword evidence="4" id="KW-0067">ATP-binding</keyword>
<evidence type="ECO:0000259" key="7">
    <source>
        <dbReference type="SMART" id="SM00382"/>
    </source>
</evidence>
<dbReference type="AlphaFoldDB" id="A0A4Q0XNH2"/>
<keyword evidence="6" id="KW-0413">Isomerase</keyword>
<feature type="domain" description="AAA+ ATPase" evidence="7">
    <location>
        <begin position="165"/>
        <end position="511"/>
    </location>
</feature>
<keyword evidence="3" id="KW-0347">Helicase</keyword>